<comment type="pathway">
    <text evidence="1">Nitrogen metabolism; urea degradation; CO(2) and NH(3) from urea (urease route): step 1/1.</text>
</comment>
<dbReference type="Pfam" id="PF00699">
    <property type="entry name" value="Urease_beta"/>
    <property type="match status" value="1"/>
</dbReference>
<dbReference type="EC" id="3.5.1.5" evidence="2"/>
<dbReference type="Pfam" id="PF00547">
    <property type="entry name" value="Urease_gamma"/>
    <property type="match status" value="1"/>
</dbReference>
<keyword evidence="7" id="KW-1185">Reference proteome</keyword>
<dbReference type="SUPFAM" id="SSF54111">
    <property type="entry name" value="Urease, gamma-subunit"/>
    <property type="match status" value="1"/>
</dbReference>
<dbReference type="GO" id="GO:0043419">
    <property type="term" value="P:urea catabolic process"/>
    <property type="evidence" value="ECO:0007669"/>
    <property type="project" value="UniProtKB-UniPathway"/>
</dbReference>
<dbReference type="SUPFAM" id="SSF51278">
    <property type="entry name" value="Urease, beta-subunit"/>
    <property type="match status" value="1"/>
</dbReference>
<dbReference type="OrthoDB" id="9797217at2"/>
<dbReference type="GO" id="GO:0035550">
    <property type="term" value="C:urease complex"/>
    <property type="evidence" value="ECO:0007669"/>
    <property type="project" value="InterPro"/>
</dbReference>
<sequence length="196" mass="21157">MHLTPREQERLTLFTAAELARRRLARGARLGATEAVALVCDEILEMAWDGTPLEEVVERAARVVPRDRLLPGVPEAVPSVQVEALFPHGTSLVHVPEPFGPADPHGPGGVLVAGGAEQDAELAPGRPRRTLTVTNRGPRPVWVSSHFPLEEANTALEFDREAARGHRLDVPAGTSVEFTPGRTRSVTVVARGGDRR</sequence>
<organism evidence="6 7">
    <name type="scientific">Streptomyces taklimakanensis</name>
    <dbReference type="NCBI Taxonomy" id="2569853"/>
    <lineage>
        <taxon>Bacteria</taxon>
        <taxon>Bacillati</taxon>
        <taxon>Actinomycetota</taxon>
        <taxon>Actinomycetes</taxon>
        <taxon>Kitasatosporales</taxon>
        <taxon>Streptomycetaceae</taxon>
        <taxon>Streptomyces</taxon>
    </lineage>
</organism>
<dbReference type="RefSeq" id="WP_155071090.1">
    <property type="nucleotide sequence ID" value="NZ_WIXO01000001.1"/>
</dbReference>
<dbReference type="GO" id="GO:0016151">
    <property type="term" value="F:nickel cation binding"/>
    <property type="evidence" value="ECO:0007669"/>
    <property type="project" value="InterPro"/>
</dbReference>
<evidence type="ECO:0000256" key="3">
    <source>
        <dbReference type="ARBA" id="ARBA00022801"/>
    </source>
</evidence>
<evidence type="ECO:0000313" key="7">
    <source>
        <dbReference type="Proteomes" id="UP000473014"/>
    </source>
</evidence>
<dbReference type="InterPro" id="IPR002019">
    <property type="entry name" value="Urease_beta-like"/>
</dbReference>
<dbReference type="Gene3D" id="2.10.150.10">
    <property type="entry name" value="Urease, beta subunit"/>
    <property type="match status" value="1"/>
</dbReference>
<gene>
    <name evidence="6" type="primary">ureA</name>
    <name evidence="6" type="ORF">F0L17_12155</name>
</gene>
<dbReference type="EMBL" id="WIXO01000001">
    <property type="protein sequence ID" value="MTE19855.1"/>
    <property type="molecule type" value="Genomic_DNA"/>
</dbReference>
<dbReference type="InterPro" id="IPR050069">
    <property type="entry name" value="Urease_subunit"/>
</dbReference>
<comment type="caution">
    <text evidence="6">The sequence shown here is derived from an EMBL/GenBank/DDBJ whole genome shotgun (WGS) entry which is preliminary data.</text>
</comment>
<dbReference type="InterPro" id="IPR036461">
    <property type="entry name" value="Urease_betasu_sf"/>
</dbReference>
<name>A0A6G2BC52_9ACTN</name>
<feature type="region of interest" description="Disordered" evidence="5">
    <location>
        <begin position="171"/>
        <end position="196"/>
    </location>
</feature>
<dbReference type="InterPro" id="IPR002026">
    <property type="entry name" value="Urease_gamma/gamma-beta_su"/>
</dbReference>
<reference evidence="6 7" key="1">
    <citation type="submission" date="2019-11" db="EMBL/GenBank/DDBJ databases">
        <authorList>
            <person name="Yuan L."/>
        </authorList>
    </citation>
    <scope>NUCLEOTIDE SEQUENCE [LARGE SCALE GENOMIC DNA]</scope>
    <source>
        <strain evidence="6 7">TRM43335</strain>
    </source>
</reference>
<dbReference type="Proteomes" id="UP000473014">
    <property type="component" value="Unassembled WGS sequence"/>
</dbReference>
<dbReference type="NCBIfam" id="TIGR00193">
    <property type="entry name" value="urease_gam"/>
    <property type="match status" value="1"/>
</dbReference>
<evidence type="ECO:0000256" key="4">
    <source>
        <dbReference type="ARBA" id="ARBA00047778"/>
    </source>
</evidence>
<dbReference type="GO" id="GO:0009039">
    <property type="term" value="F:urease activity"/>
    <property type="evidence" value="ECO:0007669"/>
    <property type="project" value="UniProtKB-EC"/>
</dbReference>
<dbReference type="AlphaFoldDB" id="A0A6G2BC52"/>
<proteinExistence type="predicted"/>
<dbReference type="PANTHER" id="PTHR33569:SF1">
    <property type="entry name" value="UREASE"/>
    <property type="match status" value="1"/>
</dbReference>
<evidence type="ECO:0000313" key="6">
    <source>
        <dbReference type="EMBL" id="MTE19855.1"/>
    </source>
</evidence>
<accession>A0A6G2BC52</accession>
<dbReference type="Gene3D" id="3.30.280.10">
    <property type="entry name" value="Urease, gamma-like subunit"/>
    <property type="match status" value="1"/>
</dbReference>
<protein>
    <recommendedName>
        <fullName evidence="2">urease</fullName>
        <ecNumber evidence="2">3.5.1.5</ecNumber>
    </recommendedName>
</protein>
<evidence type="ECO:0000256" key="5">
    <source>
        <dbReference type="SAM" id="MobiDB-lite"/>
    </source>
</evidence>
<keyword evidence="3 6" id="KW-0378">Hydrolase</keyword>
<dbReference type="PANTHER" id="PTHR33569">
    <property type="entry name" value="UREASE"/>
    <property type="match status" value="1"/>
</dbReference>
<comment type="catalytic activity">
    <reaction evidence="4">
        <text>urea + 2 H2O + H(+) = hydrogencarbonate + 2 NH4(+)</text>
        <dbReference type="Rhea" id="RHEA:20557"/>
        <dbReference type="ChEBI" id="CHEBI:15377"/>
        <dbReference type="ChEBI" id="CHEBI:15378"/>
        <dbReference type="ChEBI" id="CHEBI:16199"/>
        <dbReference type="ChEBI" id="CHEBI:17544"/>
        <dbReference type="ChEBI" id="CHEBI:28938"/>
        <dbReference type="EC" id="3.5.1.5"/>
    </reaction>
</comment>
<dbReference type="UniPathway" id="UPA00258">
    <property type="reaction ID" value="UER00370"/>
</dbReference>
<evidence type="ECO:0000256" key="1">
    <source>
        <dbReference type="ARBA" id="ARBA00004897"/>
    </source>
</evidence>
<evidence type="ECO:0000256" key="2">
    <source>
        <dbReference type="ARBA" id="ARBA00012934"/>
    </source>
</evidence>
<dbReference type="InterPro" id="IPR036463">
    <property type="entry name" value="Urease_gamma_sf"/>
</dbReference>